<evidence type="ECO:0000256" key="3">
    <source>
        <dbReference type="PROSITE-ProRule" id="PRU10141"/>
    </source>
</evidence>
<feature type="domain" description="PPM-type phosphatase" evidence="8">
    <location>
        <begin position="528"/>
        <end position="812"/>
    </location>
</feature>
<sequence>MLPTPPTLLLLLLTLTLLHPSTPFSLPTPGPTPPLPPPSLPISPGPHPLTNNPSLSVTITEKELGSGSYGKVYLGYLRNTGEEIEGGNLREVAIKLLPTDASPANITKSQKYLKLERKINSVLFRPSSPTSPNLVKYWGCINKNQKTEGIVFDCVKSELTLSTTSRPLLQKNLQTSTWPRTLDKIFSQLLSCLLPLHDEGIVHRDVKPENVMVDVGGNLRIIDLGSAAVCFSQKKSFNPFKSSKIGLDDNKVAISPTFAAPETFVDLRSNPLGFDVFSIGFLFLCICFRMGHDERLMSSFRQQLESSEFNLTLWLSQQLKSTILSTGVVEGLEYMQESDGEMFKLLERMVKAEPVDRPSVEECIEEVERIKKRREYVGGVGEIDPLGSPFIRGLKRRDEILCSVPTDSTTQTTRSVMSHFNSDRPLGLVLEEEMGGVVRVTEIEERSQAGRMGRIKIGDELVRVGGQLIEGYDSAVEMIANSPSKIVSLEFLRDEAKTTAEVMEEIEQSESPVGGTLGLGKFRSSNILMGSHSSRGRRQYNEDTVIQRKRGDFVLGGVFDGHGGSTASAFCEAEFVKRYEETLEQFQQNDADPEKALSLTWKDIVQTYIETCADSGCAAEYDSIFGVVKGYLTTATIAAGTTATIGMFSNDKCHLLNCGDSRACLYESNGDLKDRTIDHRPDEVSEVERLKRNHFPAPVCTAGGNSRINVELNDGVWQYALSRSLEGGQECINAGIISEPTLKTINNIQKGDFLLIATDGVWDVFDNETAGLFVANMLSDKILGLEDICERLCGEAKRLGSQDNCSAVILLPDFSVKFSFVANF</sequence>
<dbReference type="GO" id="GO:0004672">
    <property type="term" value="F:protein kinase activity"/>
    <property type="evidence" value="ECO:0007669"/>
    <property type="project" value="InterPro"/>
</dbReference>
<dbReference type="PROSITE" id="PS00108">
    <property type="entry name" value="PROTEIN_KINASE_ST"/>
    <property type="match status" value="1"/>
</dbReference>
<dbReference type="InterPro" id="IPR011009">
    <property type="entry name" value="Kinase-like_dom_sf"/>
</dbReference>
<evidence type="ECO:0000313" key="10">
    <source>
        <dbReference type="Proteomes" id="UP001165122"/>
    </source>
</evidence>
<evidence type="ECO:0000256" key="5">
    <source>
        <dbReference type="SAM" id="SignalP"/>
    </source>
</evidence>
<dbReference type="CDD" id="cd00136">
    <property type="entry name" value="PDZ_canonical"/>
    <property type="match status" value="1"/>
</dbReference>
<dbReference type="SMART" id="SM00228">
    <property type="entry name" value="PDZ"/>
    <property type="match status" value="1"/>
</dbReference>
<dbReference type="Gene3D" id="1.10.510.10">
    <property type="entry name" value="Transferase(Phosphotransferase) domain 1"/>
    <property type="match status" value="1"/>
</dbReference>
<dbReference type="InterPro" id="IPR015655">
    <property type="entry name" value="PP2C"/>
</dbReference>
<dbReference type="InterPro" id="IPR017441">
    <property type="entry name" value="Protein_kinase_ATP_BS"/>
</dbReference>
<dbReference type="GO" id="GO:0005524">
    <property type="term" value="F:ATP binding"/>
    <property type="evidence" value="ECO:0007669"/>
    <property type="project" value="UniProtKB-UniRule"/>
</dbReference>
<evidence type="ECO:0000313" key="9">
    <source>
        <dbReference type="EMBL" id="GMI16750.1"/>
    </source>
</evidence>
<evidence type="ECO:0000256" key="2">
    <source>
        <dbReference type="ARBA" id="ARBA00022840"/>
    </source>
</evidence>
<dbReference type="SUPFAM" id="SSF50156">
    <property type="entry name" value="PDZ domain-like"/>
    <property type="match status" value="1"/>
</dbReference>
<dbReference type="Proteomes" id="UP001165122">
    <property type="component" value="Unassembled WGS sequence"/>
</dbReference>
<evidence type="ECO:0000259" key="8">
    <source>
        <dbReference type="PROSITE" id="PS51746"/>
    </source>
</evidence>
<dbReference type="Pfam" id="PF00069">
    <property type="entry name" value="Pkinase"/>
    <property type="match status" value="1"/>
</dbReference>
<dbReference type="GO" id="GO:0004722">
    <property type="term" value="F:protein serine/threonine phosphatase activity"/>
    <property type="evidence" value="ECO:0007669"/>
    <property type="project" value="InterPro"/>
</dbReference>
<dbReference type="InterPro" id="IPR000719">
    <property type="entry name" value="Prot_kinase_dom"/>
</dbReference>
<name>A0A9W7FRI8_9STRA</name>
<dbReference type="PROSITE" id="PS50011">
    <property type="entry name" value="PROTEIN_KINASE_DOM"/>
    <property type="match status" value="1"/>
</dbReference>
<feature type="chain" id="PRO_5040935326" description="Protein-serine/threonine phosphatase" evidence="5">
    <location>
        <begin position="24"/>
        <end position="824"/>
    </location>
</feature>
<dbReference type="AlphaFoldDB" id="A0A9W7FRI8"/>
<keyword evidence="5" id="KW-0732">Signal</keyword>
<proteinExistence type="predicted"/>
<dbReference type="PANTHER" id="PTHR47992">
    <property type="entry name" value="PROTEIN PHOSPHATASE"/>
    <property type="match status" value="1"/>
</dbReference>
<feature type="compositionally biased region" description="Pro residues" evidence="4">
    <location>
        <begin position="26"/>
        <end position="47"/>
    </location>
</feature>
<dbReference type="SMART" id="SM00220">
    <property type="entry name" value="S_TKc"/>
    <property type="match status" value="1"/>
</dbReference>
<dbReference type="OrthoDB" id="10264738at2759"/>
<dbReference type="PROSITE" id="PS51746">
    <property type="entry name" value="PPM_2"/>
    <property type="match status" value="1"/>
</dbReference>
<dbReference type="SUPFAM" id="SSF56112">
    <property type="entry name" value="Protein kinase-like (PK-like)"/>
    <property type="match status" value="1"/>
</dbReference>
<reference evidence="10" key="1">
    <citation type="journal article" date="2023" name="Commun. Biol.">
        <title>Genome analysis of Parmales, the sister group of diatoms, reveals the evolutionary specialization of diatoms from phago-mixotrophs to photoautotrophs.</title>
        <authorList>
            <person name="Ban H."/>
            <person name="Sato S."/>
            <person name="Yoshikawa S."/>
            <person name="Yamada K."/>
            <person name="Nakamura Y."/>
            <person name="Ichinomiya M."/>
            <person name="Sato N."/>
            <person name="Blanc-Mathieu R."/>
            <person name="Endo H."/>
            <person name="Kuwata A."/>
            <person name="Ogata H."/>
        </authorList>
    </citation>
    <scope>NUCLEOTIDE SEQUENCE [LARGE SCALE GENOMIC DNA]</scope>
    <source>
        <strain evidence="10">NIES 3700</strain>
    </source>
</reference>
<feature type="signal peptide" evidence="5">
    <location>
        <begin position="1"/>
        <end position="23"/>
    </location>
</feature>
<comment type="caution">
    <text evidence="9">The sequence shown here is derived from an EMBL/GenBank/DDBJ whole genome shotgun (WGS) entry which is preliminary data.</text>
</comment>
<keyword evidence="10" id="KW-1185">Reference proteome</keyword>
<dbReference type="InterPro" id="IPR008271">
    <property type="entry name" value="Ser/Thr_kinase_AS"/>
</dbReference>
<keyword evidence="1 3" id="KW-0547">Nucleotide-binding</keyword>
<evidence type="ECO:0000259" key="7">
    <source>
        <dbReference type="PROSITE" id="PS50106"/>
    </source>
</evidence>
<gene>
    <name evidence="9" type="ORF">TrLO_g3673</name>
</gene>
<dbReference type="Pfam" id="PF00481">
    <property type="entry name" value="PP2C"/>
    <property type="match status" value="1"/>
</dbReference>
<evidence type="ECO:0000256" key="4">
    <source>
        <dbReference type="SAM" id="MobiDB-lite"/>
    </source>
</evidence>
<evidence type="ECO:0000259" key="6">
    <source>
        <dbReference type="PROSITE" id="PS50011"/>
    </source>
</evidence>
<evidence type="ECO:0008006" key="11">
    <source>
        <dbReference type="Google" id="ProtNLM"/>
    </source>
</evidence>
<accession>A0A9W7FRI8</accession>
<dbReference type="SMART" id="SM00332">
    <property type="entry name" value="PP2Cc"/>
    <property type="match status" value="1"/>
</dbReference>
<feature type="domain" description="PDZ" evidence="7">
    <location>
        <begin position="415"/>
        <end position="486"/>
    </location>
</feature>
<evidence type="ECO:0000256" key="1">
    <source>
        <dbReference type="ARBA" id="ARBA00022741"/>
    </source>
</evidence>
<dbReference type="InterPro" id="IPR001932">
    <property type="entry name" value="PPM-type_phosphatase-like_dom"/>
</dbReference>
<dbReference type="InterPro" id="IPR036457">
    <property type="entry name" value="PPM-type-like_dom_sf"/>
</dbReference>
<feature type="domain" description="Protein kinase" evidence="6">
    <location>
        <begin position="58"/>
        <end position="377"/>
    </location>
</feature>
<dbReference type="InterPro" id="IPR036034">
    <property type="entry name" value="PDZ_sf"/>
</dbReference>
<dbReference type="SUPFAM" id="SSF81606">
    <property type="entry name" value="PP2C-like"/>
    <property type="match status" value="1"/>
</dbReference>
<dbReference type="InterPro" id="IPR001478">
    <property type="entry name" value="PDZ"/>
</dbReference>
<dbReference type="CDD" id="cd00143">
    <property type="entry name" value="PP2Cc"/>
    <property type="match status" value="1"/>
</dbReference>
<dbReference type="EMBL" id="BRXW01000263">
    <property type="protein sequence ID" value="GMI16750.1"/>
    <property type="molecule type" value="Genomic_DNA"/>
</dbReference>
<protein>
    <recommendedName>
        <fullName evidence="11">Protein-serine/threonine phosphatase</fullName>
    </recommendedName>
</protein>
<dbReference type="Gene3D" id="3.30.200.20">
    <property type="entry name" value="Phosphorylase Kinase, domain 1"/>
    <property type="match status" value="1"/>
</dbReference>
<organism evidence="9 10">
    <name type="scientific">Triparma laevis f. longispina</name>
    <dbReference type="NCBI Taxonomy" id="1714387"/>
    <lineage>
        <taxon>Eukaryota</taxon>
        <taxon>Sar</taxon>
        <taxon>Stramenopiles</taxon>
        <taxon>Ochrophyta</taxon>
        <taxon>Bolidophyceae</taxon>
        <taxon>Parmales</taxon>
        <taxon>Triparmaceae</taxon>
        <taxon>Triparma</taxon>
    </lineage>
</organism>
<dbReference type="PROSITE" id="PS50106">
    <property type="entry name" value="PDZ"/>
    <property type="match status" value="1"/>
</dbReference>
<keyword evidence="2 3" id="KW-0067">ATP-binding</keyword>
<dbReference type="Gene3D" id="3.60.40.10">
    <property type="entry name" value="PPM-type phosphatase domain"/>
    <property type="match status" value="1"/>
</dbReference>
<dbReference type="CDD" id="cd00180">
    <property type="entry name" value="PKc"/>
    <property type="match status" value="1"/>
</dbReference>
<feature type="binding site" evidence="3">
    <location>
        <position position="95"/>
    </location>
    <ligand>
        <name>ATP</name>
        <dbReference type="ChEBI" id="CHEBI:30616"/>
    </ligand>
</feature>
<dbReference type="PROSITE" id="PS00107">
    <property type="entry name" value="PROTEIN_KINASE_ATP"/>
    <property type="match status" value="1"/>
</dbReference>
<dbReference type="Gene3D" id="2.30.42.10">
    <property type="match status" value="1"/>
</dbReference>
<feature type="region of interest" description="Disordered" evidence="4">
    <location>
        <begin position="24"/>
        <end position="50"/>
    </location>
</feature>